<sequence length="427" mass="49029">MWIHLLIWALLMHSLNSECDKKYSDITVDHSMCKPKNETCQFMRRGYNKMRTILKVHNDVRNNMKPIRMKNFSIPTNMLKMEWDDELYQIAKKYVRQCVEKPDCPKCHQTGGTHVEQNFAVATYTLDNNLGPAQRFRDIILQWADELRSINDFETIRHFQSAKSPQKNWVNLFRASTYKVGCDSMSYKVNEKTFNEIYVCNYAPATIEEGEEIYKGGKKACSECPPGMGCDSQYKRLCAPVKPAADTIKTIPATTNVKTNAAIINTYDQEKSKSTTLASNEVLWKCDFSDRTKKQCESEIKCLANWKTVCELKSCHKEIIIDKPNCSLLFLKPILVENHACLIFQYKKEHLPAAQGESNLTAVAVWNEGENYKATFINDNTNKWTLANLHILAKNQKIQIGFIVRNADNSEGQKISIRKLYILNGSC</sequence>
<feature type="domain" description="SCP" evidence="2">
    <location>
        <begin position="48"/>
        <end position="210"/>
    </location>
</feature>
<dbReference type="InterPro" id="IPR014044">
    <property type="entry name" value="CAP_dom"/>
</dbReference>
<dbReference type="EMBL" id="GEMQ01000040">
    <property type="protein sequence ID" value="JAT91149.1"/>
    <property type="molecule type" value="Transcribed_RNA"/>
</dbReference>
<feature type="signal peptide" evidence="1">
    <location>
        <begin position="1"/>
        <end position="17"/>
    </location>
</feature>
<evidence type="ECO:0000313" key="3">
    <source>
        <dbReference type="EMBL" id="JAT91149.1"/>
    </source>
</evidence>
<proteinExistence type="predicted"/>
<dbReference type="AlphaFoldDB" id="A0A1E1WVV0"/>
<dbReference type="InterPro" id="IPR035940">
    <property type="entry name" value="CAP_sf"/>
</dbReference>
<reference evidence="3" key="1">
    <citation type="submission" date="2015-08" db="EMBL/GenBank/DDBJ databases">
        <title>Proteomic endorsed transcriptomic profile of the venom gland from Tityus obscurus.</title>
        <authorList>
            <person name="Oliveira U.C."/>
            <person name="Nishiyama M.Y.Jr."/>
            <person name="Santos M.B."/>
            <person name="Silva A.P."/>
            <person name="Chalkidis H.M."/>
            <person name="Imberg A.S."/>
            <person name="Candido D.M."/>
            <person name="Yamanouye N."/>
            <person name="Dorce V.A."/>
            <person name="Junqueira-de-Azevedo I.L."/>
        </authorList>
    </citation>
    <scope>NUCLEOTIDE SEQUENCE</scope>
    <source>
        <tissue evidence="3">Telson</tissue>
    </source>
</reference>
<dbReference type="SUPFAM" id="SSF55797">
    <property type="entry name" value="PR-1-like"/>
    <property type="match status" value="1"/>
</dbReference>
<name>A0A1E1WVV0_TITOB</name>
<dbReference type="Pfam" id="PF00188">
    <property type="entry name" value="CAP"/>
    <property type="match status" value="1"/>
</dbReference>
<dbReference type="SMART" id="SM00198">
    <property type="entry name" value="SCP"/>
    <property type="match status" value="1"/>
</dbReference>
<organism evidence="3">
    <name type="scientific">Tityus obscurus</name>
    <name type="common">Amazonian scorpion</name>
    <name type="synonym">Tityus cambridgei</name>
    <dbReference type="NCBI Taxonomy" id="1221240"/>
    <lineage>
        <taxon>Eukaryota</taxon>
        <taxon>Metazoa</taxon>
        <taxon>Ecdysozoa</taxon>
        <taxon>Arthropoda</taxon>
        <taxon>Chelicerata</taxon>
        <taxon>Arachnida</taxon>
        <taxon>Scorpiones</taxon>
        <taxon>Buthida</taxon>
        <taxon>Buthoidea</taxon>
        <taxon>Buthidae</taxon>
        <taxon>Tityus</taxon>
    </lineage>
</organism>
<evidence type="ECO:0000256" key="1">
    <source>
        <dbReference type="SAM" id="SignalP"/>
    </source>
</evidence>
<dbReference type="Gene3D" id="3.40.33.10">
    <property type="entry name" value="CAP"/>
    <property type="match status" value="1"/>
</dbReference>
<dbReference type="CDD" id="cd05380">
    <property type="entry name" value="CAP_euk"/>
    <property type="match status" value="1"/>
</dbReference>
<protein>
    <submittedName>
        <fullName evidence="3">Putative cysteine-rich protein</fullName>
    </submittedName>
</protein>
<accession>A0A1E1WVV0</accession>
<feature type="chain" id="PRO_5009115629" evidence="1">
    <location>
        <begin position="18"/>
        <end position="427"/>
    </location>
</feature>
<keyword evidence="1" id="KW-0732">Signal</keyword>
<evidence type="ECO:0000259" key="2">
    <source>
        <dbReference type="SMART" id="SM00198"/>
    </source>
</evidence>